<feature type="compositionally biased region" description="Low complexity" evidence="4">
    <location>
        <begin position="2178"/>
        <end position="2190"/>
    </location>
</feature>
<dbReference type="EMBL" id="MIGC01005239">
    <property type="protein sequence ID" value="PHJ17142.1"/>
    <property type="molecule type" value="Genomic_DNA"/>
</dbReference>
<sequence>MRLLRKRISISSHPERQKATAPAFLSPAADDVVKTTSSSPTVPTDNGEDLLTSLPVDLLTGSPHGQQEKTCHTVHLRRGGGILWGRRKRRLGRDSHTQRKDEEEEEDGHCEPVQEDGSEGEEESTLNQIFLSLTSSSPQLSLHVSPEETSAAIRAACSSSSSSTIRLLGSLFQNRLYNPSIDGGSKLLTLLLLERFFLSDQQDLCISALLLSSVSSSSSSRRLSSSSSSSSSSAPGRDSLSASLSFLSDLSACLLLPLSSSSFPFTPSSSDYIPTSVSALVPFSSRLSPPTTPADTRRRRNGRGFSRSSFSFTSSSSSSRHDKKIHAAQTRALSHFRKDLPPPASHVILCGKGALRCLLAISSSLARNPEYTPYTILYRKELNEVFRQLRSLGIDIHDPVLHDAITSSFSLEELRFVLPLLPSSLFFSFLLPSQLREKAEKEEQEERVKKDTRNLSEKETVPAKTDLLLALTDDDEGEYHANGRCTGGGTGERRKEQEDIGKKRGSGVIREDGQEGKPPWSSLDVDLQRSVLLNSKADVLLPQEKISSLSSFTATCSEEDPRGSSASEDDGSADESTLILEESIHPPISMKTESGRRHSLRGEHHGKGDESHDKCPSFSLPSSFSSASSSSSSFHLQNRERRPLPHCHSSFPGNRTPIYLSNDMREQERREDRHDTTLLNDLSKPGSRLSSSSTSPSCSTYSYLLSGGTIDEAAASMADSRWPSRTVVTEPLTCAVRQQRTGSESDLMLSSSSSRGEGGGDRGGRGGRGERDVGGKSVGFPQQNGVGGGGGRGNKNKGSNQEGIAKDDSFLQHQMMENPCPSERSDEEKTLEERLSAALSSSEFLVEMLRQEESRLRGSDGGGGIRSKSTLDECMSMLAGCASVCKKKQSLLQVDAARAVDEGRMDDFATISKVLDQVSMSLDYFRDTQQRMDTYRYDLEEKERQENAYRPSSSSSSSSSSSPLPPSSSPSPLPPLVSYSSRLRTDLSTVGEQGGGLGLTKDSNEGRKKSSFSSSKSLSQGGDPPHGDRRWHASVVATEREGRRKEKSQEEALAQNTKKLTSSSSLRTSSGTSATRSAFSFMGRRKGGGSSSVPTPAPPPHEVPSLNPPFPSSPSFSPPPTYPSPPSLPPPFPVSSSTHAEESFAAFSSSSSSSASPSPSSTSMPANPVNPLLAPPPLRNTSFPPSSSSSPLLDDDTMKEKSSQAASVPRPSASSTVSEGGGRNGEEEGYLGGRLRQDGGDETGVLSHSHSSKEKKKEQKKSSSKGHDHHPLDRQPSAEPTRTRQNERTSQEDQQGREGEGGEQGNSHLPLSSASSFSGGGTSGGGRGSSTTTSVTTTTVTPHQAASQIHTKSRRSAGGLLTFHRRKKDKQQQQQQRPIEEDKSSSSSSSATGAPPIQFSPLLDWPDATSAAVPDEGGVEGGRREERHSKDVSLPSAAEGMPSSSSSFLSKTKKKEDGEEEGEEEEAGRPGLGERREKKKERGETTRGGRGHGGIGGRKGEEGSRDEDVDFFADYEDSSFLIVGGREEEGDKKVLFDDGGYVYAGEEEGEEEEDVSTLSPKTGKASLSQEKSKKKKKKYSPYIRGEGETKKKSKKKKKKDLFDDENEEDEDLFPPASHDMDWRETSSDLLSADPFNWDFPVPTHRTNKGDEDVSFGRDEEEVLVSRPGHPSFTSSREKKEKERQRGRGERERKERDQGERDLSLLSVYEVHEETERRRREEEEQRDREDDDLDRRGREKTRENDLLLLRREEAEDRKNEIERGEREDDEEALIVRHYHHRDLLIHPPPLTREQISPLSPSSALDRKENRSEEQRHQQQQEVDQRTSSELILSSSHWGVHTSHPSSKKEDQSLQHHRQDLLSPHSSSPSFEGEDRSVSKTQGMSPGGATSLAPGWSEVAGHEKNETGVFFSPDGGTRRQGGDNDKEKRIENSSQDRRSKRHEEEEAFRQSPREKHDDRLHTYTSVQDTASSAGDGVDTFLMSSREEDERLRRNRRTRREEVNEKSIHSEEGDRRPPGDVWKDRRGRGDREREQGDVLAPTATTTVTSSPQQDNDRDLNEEEVARRRTRRRENGREDDEMEIRRHKNTSSSGCGSGEGDDWFRAASYPVLPSQPSTPCRSSGDNRSGEASGEGGSRHGQQVPDISPKGGGDEGGSRDRLSSHAHAIASHKGRERTSRKNSPVSPLSPTSSSSILQERSRETQQQEREDKPRFGRGDLLCSFYPDGKNKPSSSSSVKTKGRLRQHLSSSSSSLDPQSLSSTRVDENLQSLTAPACGQQDEEEDEVVVVEMSQSAGDRYRHERSPLREGERKGREQEEERRGRDGKGDLHGKAGGGVGRNRSRTKNHKSLIPCLSSSAFEDFTFFTTACSDQENPLQEDEEEDEERQDEKKKKKQKAHEGGRSSSVSSKTSTITHQDPTQKIQSYTDRPSTTTTTTTTITSTPQGSSQPLKSSLRRSDGGLTSPSSHHKKSSSSSSSYEEADHFVDVTPFIFKKREGEVENRDSRGDPKKTRMKKSGDDGGFLLLRNGETLAVSGDDLSSSSSSETQKRRNDRGGKKDQFIQIKDEEDNLGLGPAAGRGREGDRFLEEKLKFLEEKAELLQERHEEQKADFERQRKEFECERESLKETLERRSRDWAEKCREYEKREEEQVSQVRDLSGRVIELEEDLRKKNEETSRLRFNLQEKVKALDNAKDMWMKESARASALSDRLNEAEDSIAELQEKFSSLSSKYGDVVKELESYRILINRQGSSPTIFMPASSSSSSSSSNPLAPSKRPSSSSSNSTASVQHVNSSSSSSFFSSKSPSSHPLHSSIIPTTTATTSNTPTPTTTSTPMPSSQHHLLLPSSSSFSGHRGNVQTKGERDSMRNSPFFPTPTDPLHARGVHTPSPEGGESEKDLTQQSHHPKNSHKKDKQVGVSSSSSSSSGFHLTTTVPVEGSRKHTSKGGSRETSTRLVSDGFSHRHKTNDEDLHLPSPFASEDQLWKGPKTTEREEVEEGEGEEEQEGRMLSLRKAELAEVSQVYNGFNGDNMMADGFSSSSPPPAPPVLLPPSSPYSSSSSYSPLPSPVIMMEEPNQKSSRNLPSSSSVLANSSLLPQLPPPSSSSSSPFYPSGLVFREETRDKRDSLNVKKLGGGRKTPSSRIVLVSDYLRQLLLTDDALLYEDDTLQIGVKSVFEGLEGRVCLYYGNKTSGLLQNITGLFHNPQPDALVLRPSILPSLFSAKQQVCQDLALECRAPFNEWPSLRLHFLMADNTPRQICVTLPIFVSKFMEGRLLKADEFFLYWKNEKFVLKETSCVLNLHPRFRGSLLSVARAAQLGKALSLCAKVDPNPENLVLAGAYPSSVPTAAAVPVSIVLVRLEIGRGRYHGKCRLVVRSDCNVLSCAIRDLINLQLAIPESANTETTEHLLSRPSLSYKDI</sequence>
<feature type="compositionally biased region" description="Gly residues" evidence="4">
    <location>
        <begin position="1488"/>
        <end position="1497"/>
    </location>
</feature>
<evidence type="ECO:0000256" key="3">
    <source>
        <dbReference type="SAM" id="Coils"/>
    </source>
</evidence>
<dbReference type="Pfam" id="PF02883">
    <property type="entry name" value="Alpha_adaptinC2"/>
    <property type="match status" value="1"/>
</dbReference>
<feature type="compositionally biased region" description="Basic and acidic residues" evidence="4">
    <location>
        <begin position="2147"/>
        <end position="2158"/>
    </location>
</feature>
<dbReference type="GO" id="GO:0016192">
    <property type="term" value="P:vesicle-mediated transport"/>
    <property type="evidence" value="ECO:0007669"/>
    <property type="project" value="InterPro"/>
</dbReference>
<feature type="compositionally biased region" description="Acidic residues" evidence="4">
    <location>
        <begin position="102"/>
        <end position="124"/>
    </location>
</feature>
<feature type="compositionally biased region" description="Polar residues" evidence="4">
    <location>
        <begin position="2110"/>
        <end position="2122"/>
    </location>
</feature>
<dbReference type="GeneID" id="94432367"/>
<name>A0A2C6KKZ8_9APIC</name>
<feature type="compositionally biased region" description="Basic and acidic residues" evidence="4">
    <location>
        <begin position="2293"/>
        <end position="2327"/>
    </location>
</feature>
<protein>
    <submittedName>
        <fullName evidence="7">Adaptin c-terminal domain-containing protein</fullName>
    </submittedName>
</protein>
<dbReference type="Proteomes" id="UP000221165">
    <property type="component" value="Unassembled WGS sequence"/>
</dbReference>
<feature type="compositionally biased region" description="Basic residues" evidence="4">
    <location>
        <begin position="2898"/>
        <end position="2907"/>
    </location>
</feature>
<feature type="compositionally biased region" description="Basic and acidic residues" evidence="4">
    <location>
        <begin position="491"/>
        <end position="502"/>
    </location>
</feature>
<feature type="compositionally biased region" description="Low complexity" evidence="4">
    <location>
        <begin position="3097"/>
        <end position="3106"/>
    </location>
</feature>
<feature type="domain" description="Clathrin adaptor alpha/beta/gamma-adaptin appendage Ig-like subdomain" evidence="6">
    <location>
        <begin position="3154"/>
        <end position="3247"/>
    </location>
</feature>
<dbReference type="GO" id="GO:0006886">
    <property type="term" value="P:intracellular protein transport"/>
    <property type="evidence" value="ECO:0007669"/>
    <property type="project" value="InterPro"/>
</dbReference>
<feature type="compositionally biased region" description="Basic and acidic residues" evidence="4">
    <location>
        <begin position="1803"/>
        <end position="1825"/>
    </location>
</feature>
<feature type="compositionally biased region" description="Basic and acidic residues" evidence="4">
    <location>
        <begin position="1281"/>
        <end position="1300"/>
    </location>
</feature>
<feature type="compositionally biased region" description="Low complexity" evidence="4">
    <location>
        <begin position="2243"/>
        <end position="2257"/>
    </location>
</feature>
<feature type="compositionally biased region" description="Low complexity" evidence="4">
    <location>
        <begin position="951"/>
        <end position="962"/>
    </location>
</feature>
<dbReference type="Pfam" id="PF02296">
    <property type="entry name" value="Alpha_adaptin_C"/>
    <property type="match status" value="1"/>
</dbReference>
<dbReference type="SUPFAM" id="SSF49348">
    <property type="entry name" value="Clathrin adaptor appendage domain"/>
    <property type="match status" value="1"/>
</dbReference>
<feature type="compositionally biased region" description="Polar residues" evidence="4">
    <location>
        <begin position="2411"/>
        <end position="2425"/>
    </location>
</feature>
<feature type="compositionally biased region" description="Low complexity" evidence="4">
    <location>
        <begin position="2035"/>
        <end position="2050"/>
    </location>
</feature>
<feature type="compositionally biased region" description="Basic and acidic residues" evidence="4">
    <location>
        <begin position="1038"/>
        <end position="1050"/>
    </location>
</feature>
<dbReference type="OrthoDB" id="413467at2759"/>
<feature type="compositionally biased region" description="Low complexity" evidence="4">
    <location>
        <begin position="742"/>
        <end position="755"/>
    </location>
</feature>
<feature type="region of interest" description="Disordered" evidence="4">
    <location>
        <begin position="3028"/>
        <end position="3109"/>
    </location>
</feature>
<feature type="region of interest" description="Disordered" evidence="4">
    <location>
        <begin position="940"/>
        <end position="1510"/>
    </location>
</feature>
<evidence type="ECO:0000256" key="1">
    <source>
        <dbReference type="ARBA" id="ARBA00022448"/>
    </source>
</evidence>
<feature type="compositionally biased region" description="Low complexity" evidence="4">
    <location>
        <begin position="1329"/>
        <end position="1341"/>
    </location>
</feature>
<feature type="compositionally biased region" description="Basic and acidic residues" evidence="4">
    <location>
        <begin position="2194"/>
        <end position="2212"/>
    </location>
</feature>
<feature type="compositionally biased region" description="Low complexity" evidence="4">
    <location>
        <begin position="617"/>
        <end position="634"/>
    </location>
</feature>
<feature type="region of interest" description="Disordered" evidence="4">
    <location>
        <begin position="440"/>
        <end position="459"/>
    </location>
</feature>
<reference evidence="7 8" key="1">
    <citation type="journal article" date="2017" name="Int. J. Parasitol.">
        <title>The genome of the protozoan parasite Cystoisospora suis and a reverse vaccinology approach to identify vaccine candidates.</title>
        <authorList>
            <person name="Palmieri N."/>
            <person name="Shrestha A."/>
            <person name="Ruttkowski B."/>
            <person name="Beck T."/>
            <person name="Vogl C."/>
            <person name="Tomley F."/>
            <person name="Blake D.P."/>
            <person name="Joachim A."/>
        </authorList>
    </citation>
    <scope>NUCLEOTIDE SEQUENCE [LARGE SCALE GENOMIC DNA]</scope>
    <source>
        <strain evidence="7 8">Wien I</strain>
    </source>
</reference>
<feature type="compositionally biased region" description="Basic and acidic residues" evidence="4">
    <location>
        <begin position="2051"/>
        <end position="2063"/>
    </location>
</feature>
<proteinExistence type="predicted"/>
<feature type="compositionally biased region" description="Basic and acidic residues" evidence="4">
    <location>
        <begin position="92"/>
        <end position="101"/>
    </location>
</feature>
<feature type="compositionally biased region" description="Low complexity" evidence="4">
    <location>
        <begin position="2426"/>
        <end position="2438"/>
    </location>
</feature>
<feature type="compositionally biased region" description="Acidic residues" evidence="4">
    <location>
        <begin position="1602"/>
        <end position="1612"/>
    </location>
</feature>
<feature type="compositionally biased region" description="Pro residues" evidence="4">
    <location>
        <begin position="3034"/>
        <end position="3047"/>
    </location>
</feature>
<feature type="compositionally biased region" description="Basic and acidic residues" evidence="4">
    <location>
        <begin position="1914"/>
        <end position="1959"/>
    </location>
</feature>
<dbReference type="PANTHER" id="PTHR36721:SF1">
    <property type="entry name" value="OS04G0446401 PROTEIN"/>
    <property type="match status" value="1"/>
</dbReference>
<feature type="compositionally biased region" description="Pro residues" evidence="4">
    <location>
        <begin position="963"/>
        <end position="975"/>
    </location>
</feature>
<feature type="compositionally biased region" description="Basic and acidic residues" evidence="4">
    <location>
        <begin position="1845"/>
        <end position="1858"/>
    </location>
</feature>
<feature type="compositionally biased region" description="Low complexity" evidence="4">
    <location>
        <begin position="303"/>
        <end position="318"/>
    </location>
</feature>
<feature type="compositionally biased region" description="Low complexity" evidence="4">
    <location>
        <begin position="2399"/>
        <end position="2410"/>
    </location>
</feature>
<feature type="region of interest" description="Disordered" evidence="4">
    <location>
        <begin position="87"/>
        <end position="124"/>
    </location>
</feature>
<feature type="compositionally biased region" description="Basic and acidic residues" evidence="4">
    <location>
        <begin position="2542"/>
        <end position="2555"/>
    </location>
</feature>
<dbReference type="InterPro" id="IPR008152">
    <property type="entry name" value="Clathrin_a/b/g-adaptin_app_Ig"/>
</dbReference>
<dbReference type="InterPro" id="IPR013041">
    <property type="entry name" value="Clathrin_app_Ig-like_sf"/>
</dbReference>
<dbReference type="RefSeq" id="XP_067918867.1">
    <property type="nucleotide sequence ID" value="XM_068069156.1"/>
</dbReference>
<feature type="region of interest" description="Disordered" evidence="4">
    <location>
        <begin position="2366"/>
        <end position="2579"/>
    </location>
</feature>
<feature type="region of interest" description="Disordered" evidence="4">
    <location>
        <begin position="1"/>
        <end position="25"/>
    </location>
</feature>
<comment type="caution">
    <text evidence="7">The sequence shown here is derived from an EMBL/GenBank/DDBJ whole genome shotgun (WGS) entry which is preliminary data.</text>
</comment>
<feature type="compositionally biased region" description="Polar residues" evidence="4">
    <location>
        <begin position="1826"/>
        <end position="1835"/>
    </location>
</feature>
<feature type="coiled-coil region" evidence="3">
    <location>
        <begin position="2699"/>
        <end position="2726"/>
    </location>
</feature>
<evidence type="ECO:0000259" key="5">
    <source>
        <dbReference type="Pfam" id="PF02296"/>
    </source>
</evidence>
<feature type="compositionally biased region" description="Low complexity" evidence="4">
    <location>
        <begin position="2755"/>
        <end position="2848"/>
    </location>
</feature>
<feature type="compositionally biased region" description="Basic residues" evidence="4">
    <location>
        <begin position="2165"/>
        <end position="2175"/>
    </location>
</feature>
<feature type="region of interest" description="Disordered" evidence="4">
    <location>
        <begin position="478"/>
        <end position="525"/>
    </location>
</feature>
<feature type="compositionally biased region" description="Acidic residues" evidence="4">
    <location>
        <begin position="1545"/>
        <end position="1555"/>
    </location>
</feature>
<feature type="domain" description="Clathrin adaptor alpha-adaptin appendage C-terminal subdomain" evidence="5">
    <location>
        <begin position="3263"/>
        <end position="3381"/>
    </location>
</feature>
<dbReference type="Gene3D" id="3.30.310.10">
    <property type="entry name" value="TATA-Binding Protein"/>
    <property type="match status" value="1"/>
</dbReference>
<feature type="compositionally biased region" description="Basic and acidic residues" evidence="4">
    <location>
        <begin position="1472"/>
        <end position="1487"/>
    </location>
</feature>
<gene>
    <name evidence="7" type="ORF">CSUI_009037</name>
</gene>
<feature type="compositionally biased region" description="Basic and acidic residues" evidence="4">
    <location>
        <begin position="1709"/>
        <end position="1765"/>
    </location>
</feature>
<feature type="region of interest" description="Disordered" evidence="4">
    <location>
        <begin position="1784"/>
        <end position="2349"/>
    </location>
</feature>
<feature type="compositionally biased region" description="Acidic residues" evidence="4">
    <location>
        <begin position="2987"/>
        <end position="2998"/>
    </location>
</feature>
<feature type="compositionally biased region" description="Basic and acidic residues" evidence="4">
    <location>
        <begin position="2489"/>
        <end position="2514"/>
    </location>
</feature>
<dbReference type="InterPro" id="IPR012295">
    <property type="entry name" value="TBP_dom_sf"/>
</dbReference>
<feature type="region of interest" description="Disordered" evidence="4">
    <location>
        <begin position="2751"/>
        <end position="3001"/>
    </location>
</feature>
<feature type="compositionally biased region" description="Basic and acidic residues" evidence="4">
    <location>
        <begin position="1251"/>
        <end position="1273"/>
    </location>
</feature>
<evidence type="ECO:0000256" key="4">
    <source>
        <dbReference type="SAM" id="MobiDB-lite"/>
    </source>
</evidence>
<feature type="region of interest" description="Disordered" evidence="4">
    <location>
        <begin position="1544"/>
        <end position="1771"/>
    </location>
</feature>
<keyword evidence="3" id="KW-0175">Coiled coil</keyword>
<feature type="compositionally biased region" description="Acidic residues" evidence="4">
    <location>
        <begin position="2372"/>
        <end position="2382"/>
    </location>
</feature>
<feature type="compositionally biased region" description="Basic and acidic residues" evidence="4">
    <location>
        <begin position="1675"/>
        <end position="1702"/>
    </location>
</feature>
<dbReference type="PANTHER" id="PTHR36721">
    <property type="entry name" value="PROLINE-RICH FAMILY PROTEIN"/>
    <property type="match status" value="1"/>
</dbReference>
<evidence type="ECO:0000313" key="7">
    <source>
        <dbReference type="EMBL" id="PHJ17142.1"/>
    </source>
</evidence>
<keyword evidence="1" id="KW-0813">Transport</keyword>
<feature type="region of interest" description="Disordered" evidence="4">
    <location>
        <begin position="288"/>
        <end position="324"/>
    </location>
</feature>
<dbReference type="Gene3D" id="2.60.40.1230">
    <property type="match status" value="1"/>
</dbReference>
<feature type="compositionally biased region" description="Basic and acidic residues" evidence="4">
    <location>
        <begin position="593"/>
        <end position="615"/>
    </location>
</feature>
<feature type="compositionally biased region" description="Polar residues" evidence="4">
    <location>
        <begin position="1792"/>
        <end position="1801"/>
    </location>
</feature>
<evidence type="ECO:0000313" key="8">
    <source>
        <dbReference type="Proteomes" id="UP000221165"/>
    </source>
</evidence>
<feature type="compositionally biased region" description="Low complexity" evidence="4">
    <location>
        <begin position="3048"/>
        <end position="3057"/>
    </location>
</feature>
<feature type="compositionally biased region" description="Low complexity" evidence="4">
    <location>
        <begin position="1134"/>
        <end position="1172"/>
    </location>
</feature>
<dbReference type="InterPro" id="IPR003164">
    <property type="entry name" value="Clathrin_a-adaptin_app_sub_C"/>
</dbReference>
<feature type="region of interest" description="Disordered" evidence="4">
    <location>
        <begin position="550"/>
        <end position="701"/>
    </location>
</feature>
<organism evidence="7 8">
    <name type="scientific">Cystoisospora suis</name>
    <dbReference type="NCBI Taxonomy" id="483139"/>
    <lineage>
        <taxon>Eukaryota</taxon>
        <taxon>Sar</taxon>
        <taxon>Alveolata</taxon>
        <taxon>Apicomplexa</taxon>
        <taxon>Conoidasida</taxon>
        <taxon>Coccidia</taxon>
        <taxon>Eucoccidiorida</taxon>
        <taxon>Eimeriorina</taxon>
        <taxon>Sarcocystidae</taxon>
        <taxon>Cystoisospora</taxon>
    </lineage>
</organism>
<evidence type="ECO:0000256" key="2">
    <source>
        <dbReference type="ARBA" id="ARBA00022927"/>
    </source>
</evidence>
<feature type="coiled-coil region" evidence="3">
    <location>
        <begin position="2579"/>
        <end position="2670"/>
    </location>
</feature>
<dbReference type="GO" id="GO:0030131">
    <property type="term" value="C:clathrin adaptor complex"/>
    <property type="evidence" value="ECO:0007669"/>
    <property type="project" value="InterPro"/>
</dbReference>
<feature type="compositionally biased region" description="Low complexity" evidence="4">
    <location>
        <begin position="1057"/>
        <end position="1081"/>
    </location>
</feature>
<dbReference type="VEuPathDB" id="ToxoDB:CSUI_009037"/>
<feature type="compositionally biased region" description="Low complexity" evidence="4">
    <location>
        <begin position="3072"/>
        <end position="3090"/>
    </location>
</feature>
<feature type="region of interest" description="Disordered" evidence="4">
    <location>
        <begin position="716"/>
        <end position="828"/>
    </location>
</feature>
<feature type="compositionally biased region" description="Basic and acidic residues" evidence="4">
    <location>
        <begin position="1647"/>
        <end position="1657"/>
    </location>
</feature>
<feature type="compositionally biased region" description="Basic and acidic residues" evidence="4">
    <location>
        <begin position="1996"/>
        <end position="2033"/>
    </location>
</feature>
<keyword evidence="8" id="KW-1185">Reference proteome</keyword>
<feature type="compositionally biased region" description="Basic and acidic residues" evidence="4">
    <location>
        <begin position="1421"/>
        <end position="1431"/>
    </location>
</feature>
<evidence type="ECO:0000259" key="6">
    <source>
        <dbReference type="Pfam" id="PF02883"/>
    </source>
</evidence>
<feature type="compositionally biased region" description="Basic and acidic residues" evidence="4">
    <location>
        <begin position="758"/>
        <end position="774"/>
    </location>
</feature>
<feature type="compositionally biased region" description="Pro residues" evidence="4">
    <location>
        <begin position="1095"/>
        <end position="1133"/>
    </location>
</feature>
<feature type="compositionally biased region" description="Basic and acidic residues" evidence="4">
    <location>
        <begin position="663"/>
        <end position="676"/>
    </location>
</feature>
<accession>A0A2C6KKZ8</accession>
<feature type="compositionally biased region" description="Polar residues" evidence="4">
    <location>
        <begin position="1960"/>
        <end position="1970"/>
    </location>
</feature>
<feature type="compositionally biased region" description="Gly residues" evidence="4">
    <location>
        <begin position="1318"/>
        <end position="1328"/>
    </location>
</feature>
<keyword evidence="2" id="KW-0653">Protein transport</keyword>
<feature type="compositionally biased region" description="Low complexity" evidence="4">
    <location>
        <begin position="682"/>
        <end position="701"/>
    </location>
</feature>